<organism evidence="2">
    <name type="scientific">uncultured Solirubrobacteraceae bacterium</name>
    <dbReference type="NCBI Taxonomy" id="1162706"/>
    <lineage>
        <taxon>Bacteria</taxon>
        <taxon>Bacillati</taxon>
        <taxon>Actinomycetota</taxon>
        <taxon>Thermoleophilia</taxon>
        <taxon>Solirubrobacterales</taxon>
        <taxon>Solirubrobacteraceae</taxon>
        <taxon>environmental samples</taxon>
    </lineage>
</organism>
<proteinExistence type="predicted"/>
<reference evidence="2" key="1">
    <citation type="submission" date="2020-02" db="EMBL/GenBank/DDBJ databases">
        <authorList>
            <person name="Meier V. D."/>
        </authorList>
    </citation>
    <scope>NUCLEOTIDE SEQUENCE</scope>
    <source>
        <strain evidence="2">AVDCRST_MAG53</strain>
    </source>
</reference>
<evidence type="ECO:0000256" key="1">
    <source>
        <dbReference type="SAM" id="MobiDB-lite"/>
    </source>
</evidence>
<sequence length="48" mass="5320">DPRSAPRDQEQLDPVRRTSRNNRCAAERARWLGTRAGLQSGSASGLRV</sequence>
<accession>A0A6J4S1X9</accession>
<protein>
    <submittedName>
        <fullName evidence="2">Uncharacterized protein</fullName>
    </submittedName>
</protein>
<name>A0A6J4S1X9_9ACTN</name>
<feature type="non-terminal residue" evidence="2">
    <location>
        <position position="48"/>
    </location>
</feature>
<feature type="non-terminal residue" evidence="2">
    <location>
        <position position="1"/>
    </location>
</feature>
<gene>
    <name evidence="2" type="ORF">AVDCRST_MAG53-720</name>
</gene>
<dbReference type="EMBL" id="CADCVR010000024">
    <property type="protein sequence ID" value="CAA9481369.1"/>
    <property type="molecule type" value="Genomic_DNA"/>
</dbReference>
<evidence type="ECO:0000313" key="2">
    <source>
        <dbReference type="EMBL" id="CAA9481369.1"/>
    </source>
</evidence>
<dbReference type="AlphaFoldDB" id="A0A6J4S1X9"/>
<feature type="region of interest" description="Disordered" evidence="1">
    <location>
        <begin position="1"/>
        <end position="23"/>
    </location>
</feature>
<feature type="compositionally biased region" description="Basic and acidic residues" evidence="1">
    <location>
        <begin position="1"/>
        <end position="16"/>
    </location>
</feature>